<dbReference type="GO" id="GO:0016874">
    <property type="term" value="F:ligase activity"/>
    <property type="evidence" value="ECO:0007669"/>
    <property type="project" value="UniProtKB-KW"/>
</dbReference>
<accession>A0A951UNQ1</accession>
<keyword evidence="4 5" id="KW-0472">Membrane</keyword>
<evidence type="ECO:0000259" key="6">
    <source>
        <dbReference type="Pfam" id="PF04932"/>
    </source>
</evidence>
<dbReference type="PANTHER" id="PTHR37422:SF17">
    <property type="entry name" value="O-ANTIGEN LIGASE"/>
    <property type="match status" value="1"/>
</dbReference>
<evidence type="ECO:0000313" key="7">
    <source>
        <dbReference type="EMBL" id="MBW4660725.1"/>
    </source>
</evidence>
<feature type="domain" description="O-antigen ligase-related" evidence="6">
    <location>
        <begin position="202"/>
        <end position="345"/>
    </location>
</feature>
<organism evidence="7 8">
    <name type="scientific">Drouetiella hepatica Uher 2000/2452</name>
    <dbReference type="NCBI Taxonomy" id="904376"/>
    <lineage>
        <taxon>Bacteria</taxon>
        <taxon>Bacillati</taxon>
        <taxon>Cyanobacteriota</taxon>
        <taxon>Cyanophyceae</taxon>
        <taxon>Oculatellales</taxon>
        <taxon>Oculatellaceae</taxon>
        <taxon>Drouetiella</taxon>
    </lineage>
</organism>
<dbReference type="InterPro" id="IPR051533">
    <property type="entry name" value="WaaL-like"/>
</dbReference>
<gene>
    <name evidence="7" type="ORF">KME15_18785</name>
</gene>
<dbReference type="Pfam" id="PF04932">
    <property type="entry name" value="Wzy_C"/>
    <property type="match status" value="1"/>
</dbReference>
<protein>
    <submittedName>
        <fullName evidence="7">O-antigen ligase family protein</fullName>
    </submittedName>
</protein>
<reference evidence="7" key="2">
    <citation type="journal article" date="2022" name="Microbiol. Resour. Announc.">
        <title>Metagenome Sequencing to Explore Phylogenomics of Terrestrial Cyanobacteria.</title>
        <authorList>
            <person name="Ward R.D."/>
            <person name="Stajich J.E."/>
            <person name="Johansen J.R."/>
            <person name="Huntemann M."/>
            <person name="Clum A."/>
            <person name="Foster B."/>
            <person name="Foster B."/>
            <person name="Roux S."/>
            <person name="Palaniappan K."/>
            <person name="Varghese N."/>
            <person name="Mukherjee S."/>
            <person name="Reddy T.B.K."/>
            <person name="Daum C."/>
            <person name="Copeland A."/>
            <person name="Chen I.A."/>
            <person name="Ivanova N.N."/>
            <person name="Kyrpides N.C."/>
            <person name="Shapiro N."/>
            <person name="Eloe-Fadrosh E.A."/>
            <person name="Pietrasiak N."/>
        </authorList>
    </citation>
    <scope>NUCLEOTIDE SEQUENCE</scope>
    <source>
        <strain evidence="7">UHER 2000/2452</strain>
    </source>
</reference>
<keyword evidence="3 5" id="KW-1133">Transmembrane helix</keyword>
<dbReference type="EMBL" id="JAHHHD010000024">
    <property type="protein sequence ID" value="MBW4660725.1"/>
    <property type="molecule type" value="Genomic_DNA"/>
</dbReference>
<evidence type="ECO:0000256" key="4">
    <source>
        <dbReference type="ARBA" id="ARBA00023136"/>
    </source>
</evidence>
<feature type="transmembrane region" description="Helical" evidence="5">
    <location>
        <begin position="132"/>
        <end position="152"/>
    </location>
</feature>
<dbReference type="Proteomes" id="UP000757435">
    <property type="component" value="Unassembled WGS sequence"/>
</dbReference>
<dbReference type="GO" id="GO:0016020">
    <property type="term" value="C:membrane"/>
    <property type="evidence" value="ECO:0007669"/>
    <property type="project" value="UniProtKB-SubCell"/>
</dbReference>
<feature type="transmembrane region" description="Helical" evidence="5">
    <location>
        <begin position="196"/>
        <end position="212"/>
    </location>
</feature>
<name>A0A951UNQ1_9CYAN</name>
<keyword evidence="7" id="KW-0436">Ligase</keyword>
<feature type="transmembrane region" description="Helical" evidence="5">
    <location>
        <begin position="371"/>
        <end position="389"/>
    </location>
</feature>
<evidence type="ECO:0000256" key="2">
    <source>
        <dbReference type="ARBA" id="ARBA00022692"/>
    </source>
</evidence>
<feature type="transmembrane region" description="Helical" evidence="5">
    <location>
        <begin position="80"/>
        <end position="96"/>
    </location>
</feature>
<evidence type="ECO:0000313" key="8">
    <source>
        <dbReference type="Proteomes" id="UP000757435"/>
    </source>
</evidence>
<dbReference type="PANTHER" id="PTHR37422">
    <property type="entry name" value="TEICHURONIC ACID BIOSYNTHESIS PROTEIN TUAE"/>
    <property type="match status" value="1"/>
</dbReference>
<dbReference type="InterPro" id="IPR007016">
    <property type="entry name" value="O-antigen_ligase-rel_domated"/>
</dbReference>
<feature type="transmembrane region" description="Helical" evidence="5">
    <location>
        <begin position="102"/>
        <end position="120"/>
    </location>
</feature>
<feature type="transmembrane region" description="Helical" evidence="5">
    <location>
        <begin position="241"/>
        <end position="261"/>
    </location>
</feature>
<evidence type="ECO:0000256" key="1">
    <source>
        <dbReference type="ARBA" id="ARBA00004141"/>
    </source>
</evidence>
<feature type="transmembrane region" description="Helical" evidence="5">
    <location>
        <begin position="332"/>
        <end position="359"/>
    </location>
</feature>
<proteinExistence type="predicted"/>
<evidence type="ECO:0000256" key="5">
    <source>
        <dbReference type="SAM" id="Phobius"/>
    </source>
</evidence>
<sequence length="425" mass="47840">MNWLKHRVEPALTVLCLFHYSQGALPLILRRGVSEGDNVSSSSFDYSLNLQIFFVIYLLTFFLLFIRWKKVLHTSLKDGWIWLLLGFAIFSFSWSLAPSKTISSWIALLITTLFGLYFATRYTLKEQLQLLAWMYGISVVLSILFAIVPPHYGIMGGVHAGAFRGIHLHKNGFGKIMVPGVIVFALLAIDTPKYRVLLWGSCAVTVALLILAESTTAVVNTLILVAALQIYRAFRWRYTLLVPSLFALFFASVGSYTLLIFNSDTFFNLLGKDPSLTGRTDFWPIVVEIIAKRPWLGYGYNAFWNGVSDESAYIAQAARWEVPDSHNGLLDVWLMLGAVGVTLFLFSFWTSAVRAIAWIRLNPRPEAVWPMLYLTYMVLANLTESSLMIQNNMFWMLYSATVFSVLMPPATPASIAPAPTVPEIL</sequence>
<comment type="caution">
    <text evidence="7">The sequence shown here is derived from an EMBL/GenBank/DDBJ whole genome shotgun (WGS) entry which is preliminary data.</text>
</comment>
<keyword evidence="2 5" id="KW-0812">Transmembrane</keyword>
<dbReference type="AlphaFoldDB" id="A0A951UNQ1"/>
<feature type="transmembrane region" description="Helical" evidence="5">
    <location>
        <begin position="172"/>
        <end position="189"/>
    </location>
</feature>
<reference evidence="7" key="1">
    <citation type="submission" date="2021-05" db="EMBL/GenBank/DDBJ databases">
        <authorList>
            <person name="Pietrasiak N."/>
            <person name="Ward R."/>
            <person name="Stajich J.E."/>
            <person name="Kurbessoian T."/>
        </authorList>
    </citation>
    <scope>NUCLEOTIDE SEQUENCE</scope>
    <source>
        <strain evidence="7">UHER 2000/2452</strain>
    </source>
</reference>
<evidence type="ECO:0000256" key="3">
    <source>
        <dbReference type="ARBA" id="ARBA00022989"/>
    </source>
</evidence>
<feature type="transmembrane region" description="Helical" evidence="5">
    <location>
        <begin position="50"/>
        <end position="68"/>
    </location>
</feature>
<comment type="subcellular location">
    <subcellularLocation>
        <location evidence="1">Membrane</location>
        <topology evidence="1">Multi-pass membrane protein</topology>
    </subcellularLocation>
</comment>